<keyword evidence="5 6" id="KW-0472">Membrane</keyword>
<dbReference type="EMBL" id="BAAAQK010000028">
    <property type="protein sequence ID" value="GAA1875624.1"/>
    <property type="molecule type" value="Genomic_DNA"/>
</dbReference>
<dbReference type="RefSeq" id="WP_344426371.1">
    <property type="nucleotide sequence ID" value="NZ_BAAAQK010000028.1"/>
</dbReference>
<feature type="transmembrane region" description="Helical" evidence="6">
    <location>
        <begin position="71"/>
        <end position="93"/>
    </location>
</feature>
<keyword evidence="2" id="KW-1003">Cell membrane</keyword>
<name>A0ABN2NNE9_9PSEU</name>
<comment type="subcellular location">
    <subcellularLocation>
        <location evidence="1">Cell membrane</location>
        <topology evidence="1">Multi-pass membrane protein</topology>
    </subcellularLocation>
</comment>
<accession>A0ABN2NNE9</accession>
<evidence type="ECO:0000256" key="6">
    <source>
        <dbReference type="SAM" id="Phobius"/>
    </source>
</evidence>
<protein>
    <submittedName>
        <fullName evidence="7">MFS transporter</fullName>
    </submittedName>
</protein>
<feature type="transmembrane region" description="Helical" evidence="6">
    <location>
        <begin position="39"/>
        <end position="59"/>
    </location>
</feature>
<feature type="transmembrane region" description="Helical" evidence="6">
    <location>
        <begin position="302"/>
        <end position="325"/>
    </location>
</feature>
<evidence type="ECO:0000256" key="3">
    <source>
        <dbReference type="ARBA" id="ARBA00022692"/>
    </source>
</evidence>
<evidence type="ECO:0000256" key="2">
    <source>
        <dbReference type="ARBA" id="ARBA00022475"/>
    </source>
</evidence>
<evidence type="ECO:0000313" key="8">
    <source>
        <dbReference type="Proteomes" id="UP001500449"/>
    </source>
</evidence>
<dbReference type="PANTHER" id="PTHR23513">
    <property type="entry name" value="INTEGRAL MEMBRANE EFFLUX PROTEIN-RELATED"/>
    <property type="match status" value="1"/>
</dbReference>
<dbReference type="SUPFAM" id="SSF103473">
    <property type="entry name" value="MFS general substrate transporter"/>
    <property type="match status" value="1"/>
</dbReference>
<feature type="transmembrane region" description="Helical" evidence="6">
    <location>
        <begin position="337"/>
        <end position="360"/>
    </location>
</feature>
<sequence>MGRRFGWLWAAYAASAAGTGLAFGAFALVALLVLHAGPVVVSGLAAAGPLVGALVAVPLGSRIDRARKRPLMIAMDLARLVALLSVPAAYLLGLLTMGWLVAVAVLTAAADITFTAASGAYLRTLVPGPDLLRANGRLEATTWTTTMLGPPLGGLLAGIAGPLSTMVANAASFLLSAAGLTAIGSGEPRPEPRPGRADLLGGWRTILARPGLRRLFANTLAVNALIMATEPLLAVLLLGPLGFAPWQYGLAFAAPCLGGLLGSRLARHLVGRFGEGRTLRVAGILRACWSLGPAFVGPGAGGLALLIGVEFGLILCASVFNPVLATHRLRALPQRRIGSALAAWSITGKVTTAVVTAAWGVLGAAIGPRAAVATAGVLLLLTPLLLAGRQGREPARPEG</sequence>
<keyword evidence="4 6" id="KW-1133">Transmembrane helix</keyword>
<dbReference type="CDD" id="cd06173">
    <property type="entry name" value="MFS_MefA_like"/>
    <property type="match status" value="1"/>
</dbReference>
<feature type="transmembrane region" description="Helical" evidence="6">
    <location>
        <begin position="366"/>
        <end position="387"/>
    </location>
</feature>
<gene>
    <name evidence="7" type="ORF">GCM10009836_66170</name>
</gene>
<proteinExistence type="predicted"/>
<keyword evidence="3 6" id="KW-0812">Transmembrane</keyword>
<dbReference type="InterPro" id="IPR011701">
    <property type="entry name" value="MFS"/>
</dbReference>
<evidence type="ECO:0000256" key="5">
    <source>
        <dbReference type="ARBA" id="ARBA00023136"/>
    </source>
</evidence>
<dbReference type="Gene3D" id="1.20.1250.20">
    <property type="entry name" value="MFS general substrate transporter like domains"/>
    <property type="match status" value="1"/>
</dbReference>
<feature type="transmembrane region" description="Helical" evidence="6">
    <location>
        <begin position="7"/>
        <end position="33"/>
    </location>
</feature>
<dbReference type="Proteomes" id="UP001500449">
    <property type="component" value="Unassembled WGS sequence"/>
</dbReference>
<dbReference type="Pfam" id="PF07690">
    <property type="entry name" value="MFS_1"/>
    <property type="match status" value="1"/>
</dbReference>
<evidence type="ECO:0000256" key="4">
    <source>
        <dbReference type="ARBA" id="ARBA00022989"/>
    </source>
</evidence>
<evidence type="ECO:0000256" key="1">
    <source>
        <dbReference type="ARBA" id="ARBA00004651"/>
    </source>
</evidence>
<dbReference type="PANTHER" id="PTHR23513:SF6">
    <property type="entry name" value="MAJOR FACILITATOR SUPERFAMILY ASSOCIATED DOMAIN-CONTAINING PROTEIN"/>
    <property type="match status" value="1"/>
</dbReference>
<comment type="caution">
    <text evidence="7">The sequence shown here is derived from an EMBL/GenBank/DDBJ whole genome shotgun (WGS) entry which is preliminary data.</text>
</comment>
<keyword evidence="8" id="KW-1185">Reference proteome</keyword>
<feature type="transmembrane region" description="Helical" evidence="6">
    <location>
        <begin position="215"/>
        <end position="239"/>
    </location>
</feature>
<dbReference type="InterPro" id="IPR036259">
    <property type="entry name" value="MFS_trans_sf"/>
</dbReference>
<reference evidence="7 8" key="1">
    <citation type="journal article" date="2019" name="Int. J. Syst. Evol. Microbiol.">
        <title>The Global Catalogue of Microorganisms (GCM) 10K type strain sequencing project: providing services to taxonomists for standard genome sequencing and annotation.</title>
        <authorList>
            <consortium name="The Broad Institute Genomics Platform"/>
            <consortium name="The Broad Institute Genome Sequencing Center for Infectious Disease"/>
            <person name="Wu L."/>
            <person name="Ma J."/>
        </authorList>
    </citation>
    <scope>NUCLEOTIDE SEQUENCE [LARGE SCALE GENOMIC DNA]</scope>
    <source>
        <strain evidence="7 8">JCM 16009</strain>
    </source>
</reference>
<organism evidence="7 8">
    <name type="scientific">Pseudonocardia ailaonensis</name>
    <dbReference type="NCBI Taxonomy" id="367279"/>
    <lineage>
        <taxon>Bacteria</taxon>
        <taxon>Bacillati</taxon>
        <taxon>Actinomycetota</taxon>
        <taxon>Actinomycetes</taxon>
        <taxon>Pseudonocardiales</taxon>
        <taxon>Pseudonocardiaceae</taxon>
        <taxon>Pseudonocardia</taxon>
    </lineage>
</organism>
<evidence type="ECO:0000313" key="7">
    <source>
        <dbReference type="EMBL" id="GAA1875624.1"/>
    </source>
</evidence>